<reference evidence="2 3" key="1">
    <citation type="journal article" date="2023" name="BMC Biotechnol.">
        <title>Vitis rotundifolia cv Carlos genome sequencing.</title>
        <authorList>
            <person name="Huff M."/>
            <person name="Hulse-Kemp A."/>
            <person name="Scheffler B."/>
            <person name="Youngblood R."/>
            <person name="Simpson S."/>
            <person name="Babiker E."/>
            <person name="Staton M."/>
        </authorList>
    </citation>
    <scope>NUCLEOTIDE SEQUENCE [LARGE SCALE GENOMIC DNA]</scope>
    <source>
        <tissue evidence="2">Leaf</tissue>
    </source>
</reference>
<dbReference type="Proteomes" id="UP001168098">
    <property type="component" value="Unassembled WGS sequence"/>
</dbReference>
<evidence type="ECO:0000256" key="1">
    <source>
        <dbReference type="SAM" id="MobiDB-lite"/>
    </source>
</evidence>
<keyword evidence="3" id="KW-1185">Reference proteome</keyword>
<dbReference type="AlphaFoldDB" id="A0AA39DGB2"/>
<accession>A0AA39DGB2</accession>
<feature type="compositionally biased region" description="Basic residues" evidence="1">
    <location>
        <begin position="15"/>
        <end position="32"/>
    </location>
</feature>
<feature type="compositionally biased region" description="Polar residues" evidence="1">
    <location>
        <begin position="35"/>
        <end position="53"/>
    </location>
</feature>
<dbReference type="EMBL" id="JARBHA010000014">
    <property type="protein sequence ID" value="KAJ9682615.1"/>
    <property type="molecule type" value="Genomic_DNA"/>
</dbReference>
<evidence type="ECO:0000313" key="2">
    <source>
        <dbReference type="EMBL" id="KAJ9682615.1"/>
    </source>
</evidence>
<feature type="region of interest" description="Disordered" evidence="1">
    <location>
        <begin position="1"/>
        <end position="58"/>
    </location>
</feature>
<feature type="compositionally biased region" description="Polar residues" evidence="1">
    <location>
        <begin position="308"/>
        <end position="322"/>
    </location>
</feature>
<feature type="region of interest" description="Disordered" evidence="1">
    <location>
        <begin position="290"/>
        <end position="336"/>
    </location>
</feature>
<name>A0AA39DGB2_VITRO</name>
<evidence type="ECO:0000313" key="3">
    <source>
        <dbReference type="Proteomes" id="UP001168098"/>
    </source>
</evidence>
<comment type="caution">
    <text evidence="2">The sequence shown here is derived from an EMBL/GenBank/DDBJ whole genome shotgun (WGS) entry which is preliminary data.</text>
</comment>
<protein>
    <submittedName>
        <fullName evidence="2">Uncharacterized protein</fullName>
    </submittedName>
</protein>
<sequence length="418" mass="47112">MTQKRALAKASSTGRKGKRTAVSRMRGTKRKTSDRQQPNDSNQNTSDGAQRTTNKGKRLVVEASAEVRKKATFDRSTFTTPDLAQRFHIHFANRTVIPGRNIDFVKLNYFHFDVLFTRMGWLLIVSVKEFVYPKVVKCFCCNMKFEDEGPITTSINGVPINFDVTELCKILDIPNEGVCLYEGKKWPRVEGFKAAEAMQRLCGYSKSGGHRDDVSFLEAFLVDSILTERKVNMGYIFFLHMKASSLSEDSVLPYGMFITKITDGKQLKSFDTYNAASLRRMHFLAIPPSEVDVSSDNRSSEDEENENQTVEARTSENANVTPIPSKEGVGATADAYHPSHIGRNEAEASDNLIAQISSLSTRLKEMTLANDRRLTSLETRIDGFQEEFKAGMQVIRGQHDEMMAFLRGHFPLHGRDHI</sequence>
<proteinExistence type="predicted"/>
<organism evidence="2 3">
    <name type="scientific">Vitis rotundifolia</name>
    <name type="common">Muscadine grape</name>
    <dbReference type="NCBI Taxonomy" id="103349"/>
    <lineage>
        <taxon>Eukaryota</taxon>
        <taxon>Viridiplantae</taxon>
        <taxon>Streptophyta</taxon>
        <taxon>Embryophyta</taxon>
        <taxon>Tracheophyta</taxon>
        <taxon>Spermatophyta</taxon>
        <taxon>Magnoliopsida</taxon>
        <taxon>eudicotyledons</taxon>
        <taxon>Gunneridae</taxon>
        <taxon>Pentapetalae</taxon>
        <taxon>rosids</taxon>
        <taxon>Vitales</taxon>
        <taxon>Vitaceae</taxon>
        <taxon>Viteae</taxon>
        <taxon>Vitis</taxon>
    </lineage>
</organism>
<gene>
    <name evidence="2" type="ORF">PVL29_018520</name>
</gene>